<evidence type="ECO:0000313" key="3">
    <source>
        <dbReference type="Proteomes" id="UP000236723"/>
    </source>
</evidence>
<evidence type="ECO:0000256" key="1">
    <source>
        <dbReference type="SAM" id="MobiDB-lite"/>
    </source>
</evidence>
<dbReference type="EMBL" id="FNVO01000011">
    <property type="protein sequence ID" value="SEG75351.1"/>
    <property type="molecule type" value="Genomic_DNA"/>
</dbReference>
<dbReference type="RefSeq" id="WP_103940020.1">
    <property type="nucleotide sequence ID" value="NZ_FNVO01000011.1"/>
</dbReference>
<gene>
    <name evidence="2" type="ORF">SAMN04489712_11123</name>
</gene>
<evidence type="ECO:0000313" key="2">
    <source>
        <dbReference type="EMBL" id="SEG75351.1"/>
    </source>
</evidence>
<protein>
    <submittedName>
        <fullName evidence="2">Uncharacterized protein</fullName>
    </submittedName>
</protein>
<dbReference type="Proteomes" id="UP000236723">
    <property type="component" value="Unassembled WGS sequence"/>
</dbReference>
<feature type="region of interest" description="Disordered" evidence="1">
    <location>
        <begin position="36"/>
        <end position="77"/>
    </location>
</feature>
<keyword evidence="3" id="KW-1185">Reference proteome</keyword>
<name>A0A1H6CQU8_9ACTN</name>
<organism evidence="2 3">
    <name type="scientific">Thermomonospora echinospora</name>
    <dbReference type="NCBI Taxonomy" id="1992"/>
    <lineage>
        <taxon>Bacteria</taxon>
        <taxon>Bacillati</taxon>
        <taxon>Actinomycetota</taxon>
        <taxon>Actinomycetes</taxon>
        <taxon>Streptosporangiales</taxon>
        <taxon>Thermomonosporaceae</taxon>
        <taxon>Thermomonospora</taxon>
    </lineage>
</organism>
<accession>A0A1H6CQU8</accession>
<dbReference type="OrthoDB" id="3680186at2"/>
<sequence>MPRSGGVPAARAAGVLVGFLGAAALLPGCGGAGGGDPQGGITTPGVFSPAVTQAPTTAPNPPVAPDTSKTGRDDGDDARYTYFGLRLRLRPEWRVAGADRRGRGYSVEVRTGDCVRTTKGDEKCPGFLLVGPEGVQRAYDDDDVTRNPYTPARPYHPRTDVQVCLDRNAAPALEAGPARLTRASMAKVAGREATYRQWRVPCRDESTGRVGERFYVQREWYLAAERILIVDRWQTPGLDEALAGADWG</sequence>
<dbReference type="AlphaFoldDB" id="A0A1H6CQU8"/>
<reference evidence="3" key="1">
    <citation type="submission" date="2016-10" db="EMBL/GenBank/DDBJ databases">
        <authorList>
            <person name="Varghese N."/>
            <person name="Submissions S."/>
        </authorList>
    </citation>
    <scope>NUCLEOTIDE SEQUENCE [LARGE SCALE GENOMIC DNA]</scope>
    <source>
        <strain evidence="3">DSM 43163</strain>
    </source>
</reference>
<proteinExistence type="predicted"/>
<feature type="region of interest" description="Disordered" evidence="1">
    <location>
        <begin position="138"/>
        <end position="157"/>
    </location>
</feature>